<protein>
    <submittedName>
        <fullName evidence="2">MFS domain-containing protein</fullName>
    </submittedName>
</protein>
<name>A0A1I8F8S4_9PLAT</name>
<proteinExistence type="predicted"/>
<accession>A0A1I8F8S4</accession>
<dbReference type="WBParaSite" id="maker-unitig_24923-snap-gene-0.2-mRNA-1">
    <property type="protein sequence ID" value="maker-unitig_24923-snap-gene-0.2-mRNA-1"/>
    <property type="gene ID" value="maker-unitig_24923-snap-gene-0.2"/>
</dbReference>
<dbReference type="AlphaFoldDB" id="A0A1I8F8S4"/>
<sequence>MASLSAPASNLKTACSCRRARISTIWLASALALVDFYNR</sequence>
<evidence type="ECO:0000313" key="2">
    <source>
        <dbReference type="WBParaSite" id="maker-unitig_24923-snap-gene-0.2-mRNA-1"/>
    </source>
</evidence>
<reference evidence="2" key="1">
    <citation type="submission" date="2016-11" db="UniProtKB">
        <authorList>
            <consortium name="WormBaseParasite"/>
        </authorList>
    </citation>
    <scope>IDENTIFICATION</scope>
</reference>
<dbReference type="Proteomes" id="UP000095280">
    <property type="component" value="Unplaced"/>
</dbReference>
<keyword evidence="1" id="KW-1185">Reference proteome</keyword>
<evidence type="ECO:0000313" key="1">
    <source>
        <dbReference type="Proteomes" id="UP000095280"/>
    </source>
</evidence>
<organism evidence="1 2">
    <name type="scientific">Macrostomum lignano</name>
    <dbReference type="NCBI Taxonomy" id="282301"/>
    <lineage>
        <taxon>Eukaryota</taxon>
        <taxon>Metazoa</taxon>
        <taxon>Spiralia</taxon>
        <taxon>Lophotrochozoa</taxon>
        <taxon>Platyhelminthes</taxon>
        <taxon>Rhabditophora</taxon>
        <taxon>Macrostomorpha</taxon>
        <taxon>Macrostomida</taxon>
        <taxon>Macrostomidae</taxon>
        <taxon>Macrostomum</taxon>
    </lineage>
</organism>